<evidence type="ECO:0000256" key="3">
    <source>
        <dbReference type="ARBA" id="ARBA00022759"/>
    </source>
</evidence>
<name>A0A2V4XJ32_9FLAO</name>
<comment type="function">
    <text evidence="6">RNaseP catalyzes the removal of the 5'-leader sequence from pre-tRNA to produce the mature 5'-terminus. It can also cleave other RNA substrates such as 4.5S RNA. The protein component plays an auxiliary but essential role in vivo by binding to the 5'-leader sequence and broadening the substrate specificity of the ribozyme.</text>
</comment>
<evidence type="ECO:0000313" key="9">
    <source>
        <dbReference type="Proteomes" id="UP000248054"/>
    </source>
</evidence>
<keyword evidence="1 6" id="KW-0819">tRNA processing</keyword>
<keyword evidence="2 6" id="KW-0540">Nuclease</keyword>
<dbReference type="Gene3D" id="3.30.230.10">
    <property type="match status" value="1"/>
</dbReference>
<dbReference type="SUPFAM" id="SSF54211">
    <property type="entry name" value="Ribosomal protein S5 domain 2-like"/>
    <property type="match status" value="1"/>
</dbReference>
<dbReference type="PANTHER" id="PTHR33992:SF1">
    <property type="entry name" value="RIBONUCLEASE P PROTEIN COMPONENT"/>
    <property type="match status" value="1"/>
</dbReference>
<dbReference type="Proteomes" id="UP000248054">
    <property type="component" value="Unassembled WGS sequence"/>
</dbReference>
<comment type="subunit">
    <text evidence="6">Consists of a catalytic RNA component (M1 or rnpB) and a protein subunit.</text>
</comment>
<dbReference type="PANTHER" id="PTHR33992">
    <property type="entry name" value="RIBONUCLEASE P PROTEIN COMPONENT"/>
    <property type="match status" value="1"/>
</dbReference>
<evidence type="ECO:0000256" key="1">
    <source>
        <dbReference type="ARBA" id="ARBA00022694"/>
    </source>
</evidence>
<keyword evidence="9" id="KW-1185">Reference proteome</keyword>
<dbReference type="HAMAP" id="MF_00227">
    <property type="entry name" value="RNase_P"/>
    <property type="match status" value="1"/>
</dbReference>
<dbReference type="InterPro" id="IPR014721">
    <property type="entry name" value="Ribsml_uS5_D2-typ_fold_subgr"/>
</dbReference>
<comment type="caution">
    <text evidence="8">The sequence shown here is derived from an EMBL/GenBank/DDBJ whole genome shotgun (WGS) entry which is preliminary data.</text>
</comment>
<sequence length="149" mass="17671">MRFSIFVTIDIRVMNFKYSKKDKLKSKKLIEQLFTEGKAVTAYPLRLVYLKTDFDDGSQLKTGVSVSKRLHKTAVSRNRIKRLMREAYRLNRPLYFNNSSSSYAFMILYLSKDGTSFDKLNHSMKHLFKKFFTQIKKFEKELESKNVDQ</sequence>
<keyword evidence="4 6" id="KW-0378">Hydrolase</keyword>
<dbReference type="GO" id="GO:0030677">
    <property type="term" value="C:ribonuclease P complex"/>
    <property type="evidence" value="ECO:0007669"/>
    <property type="project" value="TreeGrafter"/>
</dbReference>
<dbReference type="GO" id="GO:0001682">
    <property type="term" value="P:tRNA 5'-leader removal"/>
    <property type="evidence" value="ECO:0007669"/>
    <property type="project" value="UniProtKB-UniRule"/>
</dbReference>
<evidence type="ECO:0000256" key="5">
    <source>
        <dbReference type="ARBA" id="ARBA00022884"/>
    </source>
</evidence>
<dbReference type="EC" id="3.1.26.5" evidence="6 7"/>
<keyword evidence="5 6" id="KW-0694">RNA-binding</keyword>
<dbReference type="GO" id="GO:0004526">
    <property type="term" value="F:ribonuclease P activity"/>
    <property type="evidence" value="ECO:0007669"/>
    <property type="project" value="UniProtKB-UniRule"/>
</dbReference>
<evidence type="ECO:0000256" key="6">
    <source>
        <dbReference type="HAMAP-Rule" id="MF_00227"/>
    </source>
</evidence>
<protein>
    <recommendedName>
        <fullName evidence="6 7">Ribonuclease P protein component</fullName>
        <shortName evidence="6">RNase P protein</shortName>
        <shortName evidence="6">RNaseP protein</shortName>
        <ecNumber evidence="6 7">3.1.26.5</ecNumber>
    </recommendedName>
    <alternativeName>
        <fullName evidence="6">Protein C5</fullName>
    </alternativeName>
</protein>
<dbReference type="AlphaFoldDB" id="A0A2V4XJ32"/>
<dbReference type="GO" id="GO:0000049">
    <property type="term" value="F:tRNA binding"/>
    <property type="evidence" value="ECO:0007669"/>
    <property type="project" value="UniProtKB-UniRule"/>
</dbReference>
<gene>
    <name evidence="6" type="primary">rnpA</name>
    <name evidence="8" type="ORF">DFQ11_101763</name>
</gene>
<dbReference type="EMBL" id="QJTD01000001">
    <property type="protein sequence ID" value="PYE83330.1"/>
    <property type="molecule type" value="Genomic_DNA"/>
</dbReference>
<reference evidence="8 9" key="1">
    <citation type="submission" date="2018-06" db="EMBL/GenBank/DDBJ databases">
        <title>Genomic Encyclopedia of Type Strains, Phase III (KMG-III): the genomes of soil and plant-associated and newly described type strains.</title>
        <authorList>
            <person name="Whitman W."/>
        </authorList>
    </citation>
    <scope>NUCLEOTIDE SEQUENCE [LARGE SCALE GENOMIC DNA]</scope>
    <source>
        <strain evidence="8 9">CECT 7945</strain>
    </source>
</reference>
<comment type="catalytic activity">
    <reaction evidence="6">
        <text>Endonucleolytic cleavage of RNA, removing 5'-extranucleotides from tRNA precursor.</text>
        <dbReference type="EC" id="3.1.26.5"/>
    </reaction>
</comment>
<dbReference type="InterPro" id="IPR000100">
    <property type="entry name" value="RNase_P"/>
</dbReference>
<dbReference type="Pfam" id="PF00825">
    <property type="entry name" value="Ribonuclease_P"/>
    <property type="match status" value="1"/>
</dbReference>
<evidence type="ECO:0000313" key="8">
    <source>
        <dbReference type="EMBL" id="PYE83330.1"/>
    </source>
</evidence>
<comment type="similarity">
    <text evidence="6">Belongs to the RnpA family.</text>
</comment>
<evidence type="ECO:0000256" key="7">
    <source>
        <dbReference type="NCBIfam" id="TIGR00188"/>
    </source>
</evidence>
<organism evidence="8 9">
    <name type="scientific">Winogradskyella epiphytica</name>
    <dbReference type="NCBI Taxonomy" id="262005"/>
    <lineage>
        <taxon>Bacteria</taxon>
        <taxon>Pseudomonadati</taxon>
        <taxon>Bacteroidota</taxon>
        <taxon>Flavobacteriia</taxon>
        <taxon>Flavobacteriales</taxon>
        <taxon>Flavobacteriaceae</taxon>
        <taxon>Winogradskyella</taxon>
    </lineage>
</organism>
<dbReference type="InterPro" id="IPR020568">
    <property type="entry name" value="Ribosomal_Su5_D2-typ_SF"/>
</dbReference>
<dbReference type="GO" id="GO:0042781">
    <property type="term" value="F:3'-tRNA processing endoribonuclease activity"/>
    <property type="evidence" value="ECO:0007669"/>
    <property type="project" value="TreeGrafter"/>
</dbReference>
<dbReference type="NCBIfam" id="TIGR00188">
    <property type="entry name" value="rnpA"/>
    <property type="match status" value="1"/>
</dbReference>
<proteinExistence type="inferred from homology"/>
<evidence type="ECO:0000256" key="2">
    <source>
        <dbReference type="ARBA" id="ARBA00022722"/>
    </source>
</evidence>
<accession>A0A2V4XJ32</accession>
<evidence type="ECO:0000256" key="4">
    <source>
        <dbReference type="ARBA" id="ARBA00022801"/>
    </source>
</evidence>
<dbReference type="RefSeq" id="WP_373287841.1">
    <property type="nucleotide sequence ID" value="NZ_BMWQ01000001.1"/>
</dbReference>
<keyword evidence="3 6" id="KW-0255">Endonuclease</keyword>